<feature type="domain" description="Carbohydrate kinase PfkB" evidence="3">
    <location>
        <begin position="6"/>
        <end position="288"/>
    </location>
</feature>
<dbReference type="GO" id="GO:0016301">
    <property type="term" value="F:kinase activity"/>
    <property type="evidence" value="ECO:0007669"/>
    <property type="project" value="UniProtKB-KW"/>
</dbReference>
<dbReference type="InterPro" id="IPR029056">
    <property type="entry name" value="Ribokinase-like"/>
</dbReference>
<dbReference type="EMBL" id="QJJG01000004">
    <property type="protein sequence ID" value="PXW47119.1"/>
    <property type="molecule type" value="Genomic_DNA"/>
</dbReference>
<gene>
    <name evidence="4" type="ORF">DET57_104178</name>
</gene>
<sequence>MIKKYDVVAVGSGNIDLVFRVPRLPGNDDKVVGKKISENVGGTVANSACMMSTLGLKVVSLSSAGDDHYGQLIVDDFNRHGVDTGYIKINPGQDPNMAIIILDESGEKSLIYAPGDNCEWDQQTAFTVIAESKIMYTMPGDLEKYTVQAQYARSQNTLVAVDIEPHIAGDKEQLAKILSLADIAIFNQDGFTASSHCDPEFPVLHALRRKYSLSALVVTCGADGVIAVSEQEESRHSGFKIPVIDTTGAGDTFNASFIYTYANHYSLTPAIEFASAAAALNIMQIGARGHLASIEEITHFISSAKGRE</sequence>
<evidence type="ECO:0000259" key="3">
    <source>
        <dbReference type="Pfam" id="PF00294"/>
    </source>
</evidence>
<dbReference type="PRINTS" id="PR00990">
    <property type="entry name" value="RIBOKINASE"/>
</dbReference>
<dbReference type="RefSeq" id="WP_258364986.1">
    <property type="nucleotide sequence ID" value="NZ_QJJG01000004.1"/>
</dbReference>
<evidence type="ECO:0000313" key="5">
    <source>
        <dbReference type="Proteomes" id="UP000247485"/>
    </source>
</evidence>
<dbReference type="InterPro" id="IPR011611">
    <property type="entry name" value="PfkB_dom"/>
</dbReference>
<organism evidence="4 5">
    <name type="scientific">Klebsiella oxytoca</name>
    <dbReference type="NCBI Taxonomy" id="571"/>
    <lineage>
        <taxon>Bacteria</taxon>
        <taxon>Pseudomonadati</taxon>
        <taxon>Pseudomonadota</taxon>
        <taxon>Gammaproteobacteria</taxon>
        <taxon>Enterobacterales</taxon>
        <taxon>Enterobacteriaceae</taxon>
        <taxon>Klebsiella/Raoultella group</taxon>
        <taxon>Klebsiella</taxon>
    </lineage>
</organism>
<keyword evidence="2 4" id="KW-0418">Kinase</keyword>
<dbReference type="Gene3D" id="3.40.1190.20">
    <property type="match status" value="1"/>
</dbReference>
<accession>A0A318G210</accession>
<protein>
    <submittedName>
        <fullName evidence="4">Ribokinase/sulfofructose kinase</fullName>
    </submittedName>
</protein>
<dbReference type="SUPFAM" id="SSF53613">
    <property type="entry name" value="Ribokinase-like"/>
    <property type="match status" value="1"/>
</dbReference>
<reference evidence="4 5" key="1">
    <citation type="submission" date="2018-05" db="EMBL/GenBank/DDBJ databases">
        <title>Freshwater and sediment microbial communities from various areas in North America, analyzing microbe dynamics in response to fracking.</title>
        <authorList>
            <person name="Lamendella R."/>
        </authorList>
    </citation>
    <scope>NUCLEOTIDE SEQUENCE [LARGE SCALE GENOMIC DNA]</scope>
    <source>
        <strain evidence="4 5">67</strain>
    </source>
</reference>
<name>A0A318G210_KLEOX</name>
<evidence type="ECO:0000256" key="1">
    <source>
        <dbReference type="ARBA" id="ARBA00022679"/>
    </source>
</evidence>
<dbReference type="Proteomes" id="UP000247485">
    <property type="component" value="Unassembled WGS sequence"/>
</dbReference>
<evidence type="ECO:0000256" key="2">
    <source>
        <dbReference type="ARBA" id="ARBA00022777"/>
    </source>
</evidence>
<dbReference type="PANTHER" id="PTHR10584:SF166">
    <property type="entry name" value="RIBOKINASE"/>
    <property type="match status" value="1"/>
</dbReference>
<dbReference type="InterPro" id="IPR002139">
    <property type="entry name" value="Ribo/fructo_kinase"/>
</dbReference>
<comment type="caution">
    <text evidence="4">The sequence shown here is derived from an EMBL/GenBank/DDBJ whole genome shotgun (WGS) entry which is preliminary data.</text>
</comment>
<dbReference type="GO" id="GO:0006796">
    <property type="term" value="P:phosphate-containing compound metabolic process"/>
    <property type="evidence" value="ECO:0007669"/>
    <property type="project" value="UniProtKB-ARBA"/>
</dbReference>
<dbReference type="AlphaFoldDB" id="A0A318G210"/>
<proteinExistence type="predicted"/>
<keyword evidence="1" id="KW-0808">Transferase</keyword>
<evidence type="ECO:0000313" key="4">
    <source>
        <dbReference type="EMBL" id="PXW47119.1"/>
    </source>
</evidence>
<dbReference type="PANTHER" id="PTHR10584">
    <property type="entry name" value="SUGAR KINASE"/>
    <property type="match status" value="1"/>
</dbReference>
<dbReference type="Pfam" id="PF00294">
    <property type="entry name" value="PfkB"/>
    <property type="match status" value="1"/>
</dbReference>